<protein>
    <submittedName>
        <fullName evidence="2">Uncharacterized protein</fullName>
    </submittedName>
</protein>
<keyword evidence="3" id="KW-1185">Reference proteome</keyword>
<comment type="caution">
    <text evidence="2">The sequence shown here is derived from an EMBL/GenBank/DDBJ whole genome shotgun (WGS) entry which is preliminary data.</text>
</comment>
<evidence type="ECO:0000313" key="2">
    <source>
        <dbReference type="EMBL" id="KAJ1096290.1"/>
    </source>
</evidence>
<reference evidence="2" key="1">
    <citation type="journal article" date="2022" name="bioRxiv">
        <title>Sequencing and chromosome-scale assembly of the giantPleurodeles waltlgenome.</title>
        <authorList>
            <person name="Brown T."/>
            <person name="Elewa A."/>
            <person name="Iarovenko S."/>
            <person name="Subramanian E."/>
            <person name="Araus A.J."/>
            <person name="Petzold A."/>
            <person name="Susuki M."/>
            <person name="Suzuki K.-i.T."/>
            <person name="Hayashi T."/>
            <person name="Toyoda A."/>
            <person name="Oliveira C."/>
            <person name="Osipova E."/>
            <person name="Leigh N.D."/>
            <person name="Simon A."/>
            <person name="Yun M.H."/>
        </authorList>
    </citation>
    <scope>NUCLEOTIDE SEQUENCE</scope>
    <source>
        <strain evidence="2">20211129_DDA</strain>
        <tissue evidence="2">Liver</tissue>
    </source>
</reference>
<dbReference type="EMBL" id="JANPWB010000014">
    <property type="protein sequence ID" value="KAJ1096290.1"/>
    <property type="molecule type" value="Genomic_DNA"/>
</dbReference>
<feature type="compositionally biased region" description="Basic residues" evidence="1">
    <location>
        <begin position="53"/>
        <end position="66"/>
    </location>
</feature>
<name>A0AAV7M874_PLEWA</name>
<organism evidence="2 3">
    <name type="scientific">Pleurodeles waltl</name>
    <name type="common">Iberian ribbed newt</name>
    <dbReference type="NCBI Taxonomy" id="8319"/>
    <lineage>
        <taxon>Eukaryota</taxon>
        <taxon>Metazoa</taxon>
        <taxon>Chordata</taxon>
        <taxon>Craniata</taxon>
        <taxon>Vertebrata</taxon>
        <taxon>Euteleostomi</taxon>
        <taxon>Amphibia</taxon>
        <taxon>Batrachia</taxon>
        <taxon>Caudata</taxon>
        <taxon>Salamandroidea</taxon>
        <taxon>Salamandridae</taxon>
        <taxon>Pleurodelinae</taxon>
        <taxon>Pleurodeles</taxon>
    </lineage>
</organism>
<evidence type="ECO:0000313" key="3">
    <source>
        <dbReference type="Proteomes" id="UP001066276"/>
    </source>
</evidence>
<sequence>MSAIELGRSLPQPSALLRQKLPGAAVLRSVPLPRTDRCSRQACSQHTCGLSQVRRHHPRQAARKSKGPQGLKEASTAAGPRKPSEALSSRGTRAARAVARPSHPPGPRVYTRSRPCTLAGSGRSPSPPLATKSARGAGGQHQARPREPRPQHRTRPLPWRSDRLRGPRGGTARPALAAAVRRINKK</sequence>
<evidence type="ECO:0000256" key="1">
    <source>
        <dbReference type="SAM" id="MobiDB-lite"/>
    </source>
</evidence>
<gene>
    <name evidence="2" type="ORF">NDU88_001433</name>
</gene>
<proteinExistence type="predicted"/>
<feature type="compositionally biased region" description="Polar residues" evidence="1">
    <location>
        <begin position="41"/>
        <end position="50"/>
    </location>
</feature>
<accession>A0AAV7M874</accession>
<feature type="region of interest" description="Disordered" evidence="1">
    <location>
        <begin position="33"/>
        <end position="186"/>
    </location>
</feature>
<dbReference type="Proteomes" id="UP001066276">
    <property type="component" value="Chromosome 10"/>
</dbReference>
<dbReference type="AlphaFoldDB" id="A0AAV7M874"/>